<evidence type="ECO:0000313" key="2">
    <source>
        <dbReference type="Proteomes" id="UP000000600"/>
    </source>
</evidence>
<dbReference type="EMBL" id="CT868060">
    <property type="protein sequence ID" value="CAK68443.1"/>
    <property type="molecule type" value="Genomic_DNA"/>
</dbReference>
<dbReference type="HOGENOM" id="CLU_1781031_0_0_1"/>
<reference evidence="1 2" key="1">
    <citation type="journal article" date="2006" name="Nature">
        <title>Global trends of whole-genome duplications revealed by the ciliate Paramecium tetraurelia.</title>
        <authorList>
            <consortium name="Genoscope"/>
            <person name="Aury J.-M."/>
            <person name="Jaillon O."/>
            <person name="Duret L."/>
            <person name="Noel B."/>
            <person name="Jubin C."/>
            <person name="Porcel B.M."/>
            <person name="Segurens B."/>
            <person name="Daubin V."/>
            <person name="Anthouard V."/>
            <person name="Aiach N."/>
            <person name="Arnaiz O."/>
            <person name="Billaut A."/>
            <person name="Beisson J."/>
            <person name="Blanc I."/>
            <person name="Bouhouche K."/>
            <person name="Camara F."/>
            <person name="Duharcourt S."/>
            <person name="Guigo R."/>
            <person name="Gogendeau D."/>
            <person name="Katinka M."/>
            <person name="Keller A.-M."/>
            <person name="Kissmehl R."/>
            <person name="Klotz C."/>
            <person name="Koll F."/>
            <person name="Le Moue A."/>
            <person name="Lepere C."/>
            <person name="Malinsky S."/>
            <person name="Nowacki M."/>
            <person name="Nowak J.K."/>
            <person name="Plattner H."/>
            <person name="Poulain J."/>
            <person name="Ruiz F."/>
            <person name="Serrano V."/>
            <person name="Zagulski M."/>
            <person name="Dessen P."/>
            <person name="Betermier M."/>
            <person name="Weissenbach J."/>
            <person name="Scarpelli C."/>
            <person name="Schachter V."/>
            <person name="Sperling L."/>
            <person name="Meyer E."/>
            <person name="Cohen J."/>
            <person name="Wincker P."/>
        </authorList>
    </citation>
    <scope>NUCLEOTIDE SEQUENCE [LARGE SCALE GENOMIC DNA]</scope>
    <source>
        <strain evidence="1 2">Stock d4-2</strain>
    </source>
</reference>
<dbReference type="InParanoid" id="A0CCC6"/>
<organism evidence="1 2">
    <name type="scientific">Paramecium tetraurelia</name>
    <dbReference type="NCBI Taxonomy" id="5888"/>
    <lineage>
        <taxon>Eukaryota</taxon>
        <taxon>Sar</taxon>
        <taxon>Alveolata</taxon>
        <taxon>Ciliophora</taxon>
        <taxon>Intramacronucleata</taxon>
        <taxon>Oligohymenophorea</taxon>
        <taxon>Peniculida</taxon>
        <taxon>Parameciidae</taxon>
        <taxon>Paramecium</taxon>
    </lineage>
</organism>
<proteinExistence type="predicted"/>
<dbReference type="RefSeq" id="XP_001435840.1">
    <property type="nucleotide sequence ID" value="XM_001435803.1"/>
</dbReference>
<accession>A0CCC6</accession>
<dbReference type="Proteomes" id="UP000000600">
    <property type="component" value="Unassembled WGS sequence"/>
</dbReference>
<gene>
    <name evidence="1" type="ORF">GSPATT00037228001</name>
</gene>
<dbReference type="KEGG" id="ptm:GSPATT00037228001"/>
<dbReference type="GeneID" id="5021625"/>
<name>A0CCC6_PARTE</name>
<dbReference type="AlphaFoldDB" id="A0CCC6"/>
<keyword evidence="2" id="KW-1185">Reference proteome</keyword>
<protein>
    <submittedName>
        <fullName evidence="1">Uncharacterized protein</fullName>
    </submittedName>
</protein>
<evidence type="ECO:0000313" key="1">
    <source>
        <dbReference type="EMBL" id="CAK68443.1"/>
    </source>
</evidence>
<sequence length="146" mass="17450">METGNQQRKDKRNNIVTSLIQISQENCLSFYQINLQEYESTDTEYFKNIFRSELQSHLLKLIELDQQQKHFGKQCEEKKFLNFRAICGKCVSDNELEVQESENQVQTYLSVLLFQFLGGLKFQVKRRYLDIRQVGFEFEWSNIECL</sequence>